<sequence length="556" mass="62706">MTKVFGKILKYIAATILSLILLMAAAGVILYVTADRSIPDNSLPVVIPSTRDSAGVLLFGRSSLEKGEGDLWNLRLRGDAEERGLAFGQLCKSLMHEQERAFVDQIKIIIPNERYLSFLKYLTIIYNRNIRSNIEEEFRKEIYATSLGSSSEFDYIGSPYDRQLNYHAAHDLGHAMQEYMLVGCSSFAAWGSESDDSTLIIGRNFDFWVGDDFAKNKVVTIMEPDKGYKFLSVGWAGMSGVLSGMNEKGLTITMNAAKSSPPVRSKTPISIIAREILQYASNIEEAYIIASKRDAFVSESLLIGSGLENRAAIIEKSPDNTRLFTTQGELIISTNHFQTAGFFNDKQNKEAVQAIEGSHSQYRYNRLKQLIADMKPLSPERSARILRNKNGISDEELGLGNEMSINQYISHHSVIFKPVQRVVWVSTAPWQLGKMVKYDLNELFNLSANNIKDDFKDIPADSVQINEFEPKVRDFRKMSKLLSQKTSEKISADEEFVSSYIMINPYFFQTYTNLGENFLSSGDYSSASAMFSKALEMKLPSEETRRYIINKLEKLK</sequence>
<dbReference type="SUPFAM" id="SSF48452">
    <property type="entry name" value="TPR-like"/>
    <property type="match status" value="1"/>
</dbReference>
<organism evidence="3">
    <name type="scientific">bioreactor metagenome</name>
    <dbReference type="NCBI Taxonomy" id="1076179"/>
    <lineage>
        <taxon>unclassified sequences</taxon>
        <taxon>metagenomes</taxon>
        <taxon>ecological metagenomes</taxon>
    </lineage>
</organism>
<dbReference type="Pfam" id="PF03417">
    <property type="entry name" value="AAT"/>
    <property type="match status" value="1"/>
</dbReference>
<dbReference type="PANTHER" id="PTHR35190:SF2">
    <property type="entry name" value="PROTEIN DCD1B"/>
    <property type="match status" value="1"/>
</dbReference>
<dbReference type="Gene3D" id="3.60.60.10">
    <property type="entry name" value="Penicillin V Acylase, Chain A"/>
    <property type="match status" value="1"/>
</dbReference>
<gene>
    <name evidence="3" type="ORF">SDC9_25789</name>
</gene>
<proteinExistence type="predicted"/>
<comment type="caution">
    <text evidence="3">The sequence shown here is derived from an EMBL/GenBank/DDBJ whole genome shotgun (WGS) entry which is preliminary data.</text>
</comment>
<dbReference type="Gene3D" id="1.25.40.10">
    <property type="entry name" value="Tetratricopeptide repeat domain"/>
    <property type="match status" value="1"/>
</dbReference>
<accession>A0A644UMB5</accession>
<dbReference type="InterPro" id="IPR019734">
    <property type="entry name" value="TPR_rpt"/>
</dbReference>
<protein>
    <recommendedName>
        <fullName evidence="2">Peptidase C45 hydrolase domain-containing protein</fullName>
    </recommendedName>
</protein>
<dbReference type="InterPro" id="IPR047803">
    <property type="entry name" value="DCD1A/B-like"/>
</dbReference>
<keyword evidence="1" id="KW-0812">Transmembrane</keyword>
<name>A0A644UMB5_9ZZZZ</name>
<keyword evidence="1" id="KW-0472">Membrane</keyword>
<reference evidence="3" key="1">
    <citation type="submission" date="2019-08" db="EMBL/GenBank/DDBJ databases">
        <authorList>
            <person name="Kucharzyk K."/>
            <person name="Murdoch R.W."/>
            <person name="Higgins S."/>
            <person name="Loffler F."/>
        </authorList>
    </citation>
    <scope>NUCLEOTIDE SEQUENCE</scope>
</reference>
<evidence type="ECO:0000259" key="2">
    <source>
        <dbReference type="Pfam" id="PF03417"/>
    </source>
</evidence>
<dbReference type="PANTHER" id="PTHR35190">
    <property type="entry name" value="PROTEIN DCD1B"/>
    <property type="match status" value="1"/>
</dbReference>
<keyword evidence="1" id="KW-1133">Transmembrane helix</keyword>
<dbReference type="InterPro" id="IPR005079">
    <property type="entry name" value="Peptidase_C45_hydrolase"/>
</dbReference>
<evidence type="ECO:0000313" key="3">
    <source>
        <dbReference type="EMBL" id="MPL79902.1"/>
    </source>
</evidence>
<dbReference type="InterPro" id="IPR011990">
    <property type="entry name" value="TPR-like_helical_dom_sf"/>
</dbReference>
<evidence type="ECO:0000256" key="1">
    <source>
        <dbReference type="SAM" id="Phobius"/>
    </source>
</evidence>
<feature type="domain" description="Peptidase C45 hydrolase" evidence="2">
    <location>
        <begin position="196"/>
        <end position="395"/>
    </location>
</feature>
<dbReference type="EMBL" id="VSSQ01000131">
    <property type="protein sequence ID" value="MPL79902.1"/>
    <property type="molecule type" value="Genomic_DNA"/>
</dbReference>
<dbReference type="NCBIfam" id="NF040521">
    <property type="entry name" value="C45_proenzyme"/>
    <property type="match status" value="1"/>
</dbReference>
<feature type="transmembrane region" description="Helical" evidence="1">
    <location>
        <begin position="12"/>
        <end position="34"/>
    </location>
</feature>
<dbReference type="InterPro" id="IPR047794">
    <property type="entry name" value="C45_proenzyme-like"/>
</dbReference>
<dbReference type="PROSITE" id="PS50005">
    <property type="entry name" value="TPR"/>
    <property type="match status" value="1"/>
</dbReference>
<dbReference type="AlphaFoldDB" id="A0A644UMB5"/>